<keyword evidence="1" id="KW-0732">Signal</keyword>
<keyword evidence="3" id="KW-1185">Reference proteome</keyword>
<proteinExistence type="predicted"/>
<accession>A0A4Y7SC20</accession>
<evidence type="ECO:0000256" key="1">
    <source>
        <dbReference type="SAM" id="SignalP"/>
    </source>
</evidence>
<evidence type="ECO:0000313" key="3">
    <source>
        <dbReference type="Proteomes" id="UP000298030"/>
    </source>
</evidence>
<dbReference type="EMBL" id="QPFP01000202">
    <property type="protein sequence ID" value="TEB19243.1"/>
    <property type="molecule type" value="Genomic_DNA"/>
</dbReference>
<evidence type="ECO:0000313" key="2">
    <source>
        <dbReference type="EMBL" id="TEB19243.1"/>
    </source>
</evidence>
<dbReference type="Proteomes" id="UP000298030">
    <property type="component" value="Unassembled WGS sequence"/>
</dbReference>
<organism evidence="2 3">
    <name type="scientific">Coprinellus micaceus</name>
    <name type="common">Glistening ink-cap mushroom</name>
    <name type="synonym">Coprinus micaceus</name>
    <dbReference type="NCBI Taxonomy" id="71717"/>
    <lineage>
        <taxon>Eukaryota</taxon>
        <taxon>Fungi</taxon>
        <taxon>Dikarya</taxon>
        <taxon>Basidiomycota</taxon>
        <taxon>Agaricomycotina</taxon>
        <taxon>Agaricomycetes</taxon>
        <taxon>Agaricomycetidae</taxon>
        <taxon>Agaricales</taxon>
        <taxon>Agaricineae</taxon>
        <taxon>Psathyrellaceae</taxon>
        <taxon>Coprinellus</taxon>
    </lineage>
</organism>
<name>A0A4Y7SC20_COPMI</name>
<gene>
    <name evidence="2" type="ORF">FA13DRAFT_1719048</name>
</gene>
<feature type="chain" id="PRO_5021425037" evidence="1">
    <location>
        <begin position="21"/>
        <end position="304"/>
    </location>
</feature>
<protein>
    <submittedName>
        <fullName evidence="2">Uncharacterized protein</fullName>
    </submittedName>
</protein>
<comment type="caution">
    <text evidence="2">The sequence shown here is derived from an EMBL/GenBank/DDBJ whole genome shotgun (WGS) entry which is preliminary data.</text>
</comment>
<reference evidence="2 3" key="1">
    <citation type="journal article" date="2019" name="Nat. Ecol. Evol.">
        <title>Megaphylogeny resolves global patterns of mushroom evolution.</title>
        <authorList>
            <person name="Varga T."/>
            <person name="Krizsan K."/>
            <person name="Foldi C."/>
            <person name="Dima B."/>
            <person name="Sanchez-Garcia M."/>
            <person name="Sanchez-Ramirez S."/>
            <person name="Szollosi G.J."/>
            <person name="Szarkandi J.G."/>
            <person name="Papp V."/>
            <person name="Albert L."/>
            <person name="Andreopoulos W."/>
            <person name="Angelini C."/>
            <person name="Antonin V."/>
            <person name="Barry K.W."/>
            <person name="Bougher N.L."/>
            <person name="Buchanan P."/>
            <person name="Buyck B."/>
            <person name="Bense V."/>
            <person name="Catcheside P."/>
            <person name="Chovatia M."/>
            <person name="Cooper J."/>
            <person name="Damon W."/>
            <person name="Desjardin D."/>
            <person name="Finy P."/>
            <person name="Geml J."/>
            <person name="Haridas S."/>
            <person name="Hughes K."/>
            <person name="Justo A."/>
            <person name="Karasinski D."/>
            <person name="Kautmanova I."/>
            <person name="Kiss B."/>
            <person name="Kocsube S."/>
            <person name="Kotiranta H."/>
            <person name="LaButti K.M."/>
            <person name="Lechner B.E."/>
            <person name="Liimatainen K."/>
            <person name="Lipzen A."/>
            <person name="Lukacs Z."/>
            <person name="Mihaltcheva S."/>
            <person name="Morgado L.N."/>
            <person name="Niskanen T."/>
            <person name="Noordeloos M.E."/>
            <person name="Ohm R.A."/>
            <person name="Ortiz-Santana B."/>
            <person name="Ovrebo C."/>
            <person name="Racz N."/>
            <person name="Riley R."/>
            <person name="Savchenko A."/>
            <person name="Shiryaev A."/>
            <person name="Soop K."/>
            <person name="Spirin V."/>
            <person name="Szebenyi C."/>
            <person name="Tomsovsky M."/>
            <person name="Tulloss R.E."/>
            <person name="Uehling J."/>
            <person name="Grigoriev I.V."/>
            <person name="Vagvolgyi C."/>
            <person name="Papp T."/>
            <person name="Martin F.M."/>
            <person name="Miettinen O."/>
            <person name="Hibbett D.S."/>
            <person name="Nagy L.G."/>
        </authorList>
    </citation>
    <scope>NUCLEOTIDE SEQUENCE [LARGE SCALE GENOMIC DNA]</scope>
    <source>
        <strain evidence="2 3">FP101781</strain>
    </source>
</reference>
<sequence>MQYRFLGLISLAVLLPFSLGDEPPRDFKFMVNFWGSDQCCGYGFGISVVRPDECVYVGASRPGGEGSSIEISSSPRSDVSYDPMSYGYGIGYNDAACTNKAFEIRTRGCFTAPDLQSTLRSFSFKLDPSMPKERRKIPRGTIVNSSVVVPVVAEVDVVRFAEPQLPCRTAEWFRYFDKDQGRVRRVSVNGSLALIHQVADLYNSGKWGELRAFDEQHPIVLIQNKAIATILSVLKRVRSVPPLIRDRTLHHLKGLRVIWSRRFHASSCESIVTVNVRPGGPVSLWFSLRRSHRSIPAAGREAFR</sequence>
<feature type="signal peptide" evidence="1">
    <location>
        <begin position="1"/>
        <end position="20"/>
    </location>
</feature>
<dbReference type="AlphaFoldDB" id="A0A4Y7SC20"/>